<evidence type="ECO:0000313" key="2">
    <source>
        <dbReference type="EMBL" id="CAE6433935.1"/>
    </source>
</evidence>
<proteinExistence type="predicted"/>
<evidence type="ECO:0000256" key="1">
    <source>
        <dbReference type="SAM" id="MobiDB-lite"/>
    </source>
</evidence>
<feature type="compositionally biased region" description="Low complexity" evidence="1">
    <location>
        <begin position="1"/>
        <end position="18"/>
    </location>
</feature>
<gene>
    <name evidence="2" type="ORF">RDB_LOCUS46242</name>
</gene>
<sequence>MQTPSPSQSGSSPVPAGPEHTGNGGLAALKKSLEMLHLKTFSPIQAAVGDLASGINMMETVTRNRKDYKNVVLELEDMADTVDKYVREAMSEQIASRMSKIVEIIRKEIGEVKMRQAQGRTRQMLTASENEEDIVHGWSLEKECLANMRLENLGHAKLARYNSSLSTTIKRRKCTKNTRVGVLAELIAW</sequence>
<feature type="non-terminal residue" evidence="2">
    <location>
        <position position="1"/>
    </location>
</feature>
<reference evidence="2" key="1">
    <citation type="submission" date="2021-01" db="EMBL/GenBank/DDBJ databases">
        <authorList>
            <person name="Kaushik A."/>
        </authorList>
    </citation>
    <scope>NUCLEOTIDE SEQUENCE</scope>
    <source>
        <strain evidence="2">AG3-1AP</strain>
    </source>
</reference>
<dbReference type="EMBL" id="CAJMWV010001317">
    <property type="protein sequence ID" value="CAE6433935.1"/>
    <property type="molecule type" value="Genomic_DNA"/>
</dbReference>
<protein>
    <submittedName>
        <fullName evidence="2">Uncharacterized protein</fullName>
    </submittedName>
</protein>
<dbReference type="AlphaFoldDB" id="A0A8H2XS66"/>
<name>A0A8H2XS66_9AGAM</name>
<comment type="caution">
    <text evidence="2">The sequence shown here is derived from an EMBL/GenBank/DDBJ whole genome shotgun (WGS) entry which is preliminary data.</text>
</comment>
<dbReference type="Proteomes" id="UP000663831">
    <property type="component" value="Unassembled WGS sequence"/>
</dbReference>
<evidence type="ECO:0000313" key="3">
    <source>
        <dbReference type="Proteomes" id="UP000663831"/>
    </source>
</evidence>
<feature type="region of interest" description="Disordered" evidence="1">
    <location>
        <begin position="1"/>
        <end position="25"/>
    </location>
</feature>
<accession>A0A8H2XS66</accession>
<organism evidence="2 3">
    <name type="scientific">Rhizoctonia solani</name>
    <dbReference type="NCBI Taxonomy" id="456999"/>
    <lineage>
        <taxon>Eukaryota</taxon>
        <taxon>Fungi</taxon>
        <taxon>Dikarya</taxon>
        <taxon>Basidiomycota</taxon>
        <taxon>Agaricomycotina</taxon>
        <taxon>Agaricomycetes</taxon>
        <taxon>Cantharellales</taxon>
        <taxon>Ceratobasidiaceae</taxon>
        <taxon>Rhizoctonia</taxon>
    </lineage>
</organism>